<dbReference type="HOGENOM" id="CLU_438734_0_0_1"/>
<keyword evidence="1" id="KW-0175">Coiled coil</keyword>
<accession>A0A0D1VM41</accession>
<feature type="region of interest" description="Disordered" evidence="2">
    <location>
        <begin position="46"/>
        <end position="76"/>
    </location>
</feature>
<dbReference type="Proteomes" id="UP000053599">
    <property type="component" value="Unassembled WGS sequence"/>
</dbReference>
<sequence>MTSRERPGEDPAGGLEQVFVAQELHVNHDWDRQPLEDVWENIADEFISDDEHDETTPRNSKKGGSAIRNFMRGPEQSDVNLPEADLLEEYCDSADLKLLRTTTSFVPKAVTENINIWLDDRKWNNGQEIYKQIQWFTPLTLYQELKKSGAQPADASRAATDRPSDGNDTASGSDKIPTTQTSADGTNQQDRDQGSENVAARCLIYIHEPDRYNISALIGSAFHQRAAGLRFALDSHFSSRTSIDVSSSSDSYPTFQLAFSLPYLAWRASEEPVNDARHNRHKQPLRAHWDVSLLDPGTVPRHSFIYEAQITFVITGKTDERTWIGYCFDDARHDGESAENAYQQSKDVQAGVDTDPISFGVLDANMPIPRAFEYFIRILVLRLKLIRDEWKTIVRKMTTSIRKYDSEYFPSSKDHLHCRPEDQVVNQQSKVDDSLKLVSVVKSVMIKLLDNLTKIVDACDGFQYRSVPDFLKVPGAGHRNRLLYDLPEIYRELKTLRKELESLAKRVDEFACERKFRLSLQMNQTGSLHRALTEASNELAKNNGALAGITLLYCSPIALGAGIFSMDENVIQSIPRTFGSFMALTVGLGIFEVFGSDEIWPLRKPSEKQDKLFGDNATSLPSS</sequence>
<dbReference type="EMBL" id="KN846954">
    <property type="protein sequence ID" value="KIV77010.1"/>
    <property type="molecule type" value="Genomic_DNA"/>
</dbReference>
<evidence type="ECO:0000256" key="2">
    <source>
        <dbReference type="SAM" id="MobiDB-lite"/>
    </source>
</evidence>
<dbReference type="OrthoDB" id="4121235at2759"/>
<feature type="compositionally biased region" description="Polar residues" evidence="2">
    <location>
        <begin position="166"/>
        <end position="188"/>
    </location>
</feature>
<feature type="coiled-coil region" evidence="1">
    <location>
        <begin position="486"/>
        <end position="513"/>
    </location>
</feature>
<proteinExistence type="predicted"/>
<dbReference type="STRING" id="1016849.A0A0D1VM41"/>
<evidence type="ECO:0000256" key="1">
    <source>
        <dbReference type="SAM" id="Coils"/>
    </source>
</evidence>
<gene>
    <name evidence="3" type="ORF">PV11_08850</name>
</gene>
<feature type="region of interest" description="Disordered" evidence="2">
    <location>
        <begin position="150"/>
        <end position="194"/>
    </location>
</feature>
<reference evidence="3 4" key="1">
    <citation type="submission" date="2015-01" db="EMBL/GenBank/DDBJ databases">
        <title>The Genome Sequence of Exophiala sideris CBS121828.</title>
        <authorList>
            <consortium name="The Broad Institute Genomics Platform"/>
            <person name="Cuomo C."/>
            <person name="de Hoog S."/>
            <person name="Gorbushina A."/>
            <person name="Stielow B."/>
            <person name="Teixiera M."/>
            <person name="Abouelleil A."/>
            <person name="Chapman S.B."/>
            <person name="Priest M."/>
            <person name="Young S.K."/>
            <person name="Wortman J."/>
            <person name="Nusbaum C."/>
            <person name="Birren B."/>
        </authorList>
    </citation>
    <scope>NUCLEOTIDE SEQUENCE [LARGE SCALE GENOMIC DNA]</scope>
    <source>
        <strain evidence="3 4">CBS 121828</strain>
    </source>
</reference>
<organism evidence="3 4">
    <name type="scientific">Exophiala sideris</name>
    <dbReference type="NCBI Taxonomy" id="1016849"/>
    <lineage>
        <taxon>Eukaryota</taxon>
        <taxon>Fungi</taxon>
        <taxon>Dikarya</taxon>
        <taxon>Ascomycota</taxon>
        <taxon>Pezizomycotina</taxon>
        <taxon>Eurotiomycetes</taxon>
        <taxon>Chaetothyriomycetidae</taxon>
        <taxon>Chaetothyriales</taxon>
        <taxon>Herpotrichiellaceae</taxon>
        <taxon>Exophiala</taxon>
    </lineage>
</organism>
<evidence type="ECO:0000313" key="3">
    <source>
        <dbReference type="EMBL" id="KIV77010.1"/>
    </source>
</evidence>
<protein>
    <submittedName>
        <fullName evidence="3">Uncharacterized protein</fullName>
    </submittedName>
</protein>
<dbReference type="AlphaFoldDB" id="A0A0D1VM41"/>
<evidence type="ECO:0000313" key="4">
    <source>
        <dbReference type="Proteomes" id="UP000053599"/>
    </source>
</evidence>
<name>A0A0D1VM41_9EURO</name>